<organism evidence="3 4">
    <name type="scientific">Dichanthelium oligosanthes</name>
    <dbReference type="NCBI Taxonomy" id="888268"/>
    <lineage>
        <taxon>Eukaryota</taxon>
        <taxon>Viridiplantae</taxon>
        <taxon>Streptophyta</taxon>
        <taxon>Embryophyta</taxon>
        <taxon>Tracheophyta</taxon>
        <taxon>Spermatophyta</taxon>
        <taxon>Magnoliopsida</taxon>
        <taxon>Liliopsida</taxon>
        <taxon>Poales</taxon>
        <taxon>Poaceae</taxon>
        <taxon>PACMAD clade</taxon>
        <taxon>Panicoideae</taxon>
        <taxon>Panicodae</taxon>
        <taxon>Paniceae</taxon>
        <taxon>Dichantheliinae</taxon>
        <taxon>Dichanthelium</taxon>
    </lineage>
</organism>
<sequence>MAGQSPLRRWKPFFAAFGLVDAAIEAAAGPALSRDAFRSARGDVVEMLCDVPTGGDDLAEELCVVLDGFMSESLVTLRSVPDDAVPRVLASSAELANAVGALRCHESERVRGLARDIVSGWRASVETEIVRVSAAIEKLDDLVLPSETTRFQVCDGHSCNTSSDHDANRKMKSEAKIQESWQPCPNKTAVLVKSSQASDPLSKKTTPVAGSHGTRTENTRASTIKISQSLTHKKQPPVIGRATGDGLVMPCSPEEKMEATKRKLHKGYQEAADAKRQRKIRVIEAPKMLEQRQRKIHPILRERSRARCGNPTAVRRCLFPSVAI</sequence>
<name>A0A1E5W653_9POAL</name>
<feature type="compositionally biased region" description="Polar residues" evidence="1">
    <location>
        <begin position="193"/>
        <end position="205"/>
    </location>
</feature>
<dbReference type="PANTHER" id="PTHR47853">
    <property type="entry name" value="EXPRESSED PROTEIN"/>
    <property type="match status" value="1"/>
</dbReference>
<accession>A0A1E5W653</accession>
<dbReference type="Proteomes" id="UP000095767">
    <property type="component" value="Unassembled WGS sequence"/>
</dbReference>
<reference evidence="3 4" key="1">
    <citation type="submission" date="2016-09" db="EMBL/GenBank/DDBJ databases">
        <title>The draft genome of Dichanthelium oligosanthes: A C3 panicoid grass species.</title>
        <authorList>
            <person name="Studer A.J."/>
            <person name="Schnable J.C."/>
            <person name="Brutnell T.P."/>
        </authorList>
    </citation>
    <scope>NUCLEOTIDE SEQUENCE [LARGE SCALE GENOMIC DNA]</scope>
    <source>
        <strain evidence="4">cv. Kellogg 1175</strain>
        <tissue evidence="3">Leaf</tissue>
    </source>
</reference>
<proteinExistence type="predicted"/>
<feature type="compositionally biased region" description="Polar residues" evidence="1">
    <location>
        <begin position="219"/>
        <end position="230"/>
    </location>
</feature>
<comment type="caution">
    <text evidence="3">The sequence shown here is derived from an EMBL/GenBank/DDBJ whole genome shotgun (WGS) entry which is preliminary data.</text>
</comment>
<dbReference type="PANTHER" id="PTHR47853:SF1">
    <property type="entry name" value="EXPRESSED PROTEIN"/>
    <property type="match status" value="1"/>
</dbReference>
<evidence type="ECO:0000256" key="1">
    <source>
        <dbReference type="SAM" id="MobiDB-lite"/>
    </source>
</evidence>
<evidence type="ECO:0000313" key="4">
    <source>
        <dbReference type="Proteomes" id="UP000095767"/>
    </source>
</evidence>
<feature type="signal peptide" evidence="2">
    <location>
        <begin position="1"/>
        <end position="22"/>
    </location>
</feature>
<protein>
    <submittedName>
        <fullName evidence="3">Uncharacterized protein</fullName>
    </submittedName>
</protein>
<gene>
    <name evidence="3" type="ORF">BAE44_0006065</name>
</gene>
<keyword evidence="4" id="KW-1185">Reference proteome</keyword>
<dbReference type="OrthoDB" id="696629at2759"/>
<keyword evidence="2" id="KW-0732">Signal</keyword>
<evidence type="ECO:0000313" key="3">
    <source>
        <dbReference type="EMBL" id="OEL32919.1"/>
    </source>
</evidence>
<feature type="region of interest" description="Disordered" evidence="1">
    <location>
        <begin position="193"/>
        <end position="250"/>
    </location>
</feature>
<dbReference type="AlphaFoldDB" id="A0A1E5W653"/>
<evidence type="ECO:0000256" key="2">
    <source>
        <dbReference type="SAM" id="SignalP"/>
    </source>
</evidence>
<dbReference type="EMBL" id="LWDX02020156">
    <property type="protein sequence ID" value="OEL32919.1"/>
    <property type="molecule type" value="Genomic_DNA"/>
</dbReference>
<feature type="chain" id="PRO_5009188938" evidence="2">
    <location>
        <begin position="23"/>
        <end position="324"/>
    </location>
</feature>